<dbReference type="PROSITE" id="PS50013">
    <property type="entry name" value="CHROMO_2"/>
    <property type="match status" value="1"/>
</dbReference>
<protein>
    <submittedName>
        <fullName evidence="8">Chromo domain-containing protein</fullName>
    </submittedName>
</protein>
<evidence type="ECO:0000259" key="6">
    <source>
        <dbReference type="PROSITE" id="PS50013"/>
    </source>
</evidence>
<feature type="compositionally biased region" description="Basic and acidic residues" evidence="5">
    <location>
        <begin position="46"/>
        <end position="60"/>
    </location>
</feature>
<evidence type="ECO:0000256" key="2">
    <source>
        <dbReference type="ARBA" id="ARBA00023043"/>
    </source>
</evidence>
<evidence type="ECO:0000313" key="7">
    <source>
        <dbReference type="Proteomes" id="UP000887540"/>
    </source>
</evidence>
<keyword evidence="4" id="KW-0175">Coiled coil</keyword>
<dbReference type="InterPro" id="IPR002110">
    <property type="entry name" value="Ankyrin_rpt"/>
</dbReference>
<dbReference type="InterPro" id="IPR000953">
    <property type="entry name" value="Chromo/chromo_shadow_dom"/>
</dbReference>
<dbReference type="PANTHER" id="PTHR24189">
    <property type="entry name" value="MYOTROPHIN"/>
    <property type="match status" value="1"/>
</dbReference>
<feature type="region of interest" description="Disordered" evidence="5">
    <location>
        <begin position="510"/>
        <end position="615"/>
    </location>
</feature>
<feature type="domain" description="Chromo" evidence="6">
    <location>
        <begin position="108"/>
        <end position="170"/>
    </location>
</feature>
<sequence length="972" mass="108832">MGPKPRTPRTSSAASESTVSKASSSGTPTRRTRIKTTTEIMDDIDSVSKGKDSLENESKELAAALSTELASSSSNKQVVETTDIVTGEKDEQSKEGDDEESNEDEDIYEMEQIISHKKGRDGKILYRVRWKGYTPEQDTWEPVDNFIGADCKRLLVSYWEKCKKETEEEKKHLEKAKQLEEENTRIVEEEKRVKSSTIPRSKTPILTKEDMDTENDTVPTSSAIFQREKSSDTSESNESVGDVLFGINIDKGHITREQQRLMIHDRKLDETEKALISLQSPSDGTRLTRNSLRKIRGSSPPPKVKRDSSGYKVENEPKKRQSRRSQNSLTPKLELPEEKAQIKRTRKSGKKSATPVALEKKDEPAEKKEKLEETKVDIEEKPEMLKGQEIMKIEAGSKKTENAFNEAGEKTEILTLASEPAKESEPSKEPKPAKEPPTTLKPLEKVPEKLPKVPIKKEVLKAEKPKITPKPKAEPKKVPPAPEKIPLPPNLLNVAEAKTPLELKAEMMKKKKFGGTDAPVLKKSRISSGLDTQLKPTSSTGATLSASQFLSDVETQPQAKPEEIRAPRRSTGPPAKSEEILAPRRSTGSTTAKKPELNETPPEEPKPKIAVAQRTGHRDLSADLPMEVTQGVKLEDFVMTKIRESNQTPVIELTQREFEEDCLDGRVEKIRSALRFGSNGLNLDRYDDQGRTILHQLCANACDLHHSLDEIIDILKSNGADLNLVDLKGRTPLHIAIVNRSICHVRKLLSLRVHMNVEDKNGNLPIWYASDLADTAILTEILNAGAAYHRVKHRHQKIKEHDARLLDAFNDARNKILVNMYVEKPVTTIFVNTFWEKPEIVHHFTLDQIYFQKAAPQAGFLLTLGIADFSANKSPRVRMWGDLGISKVSLNDKELEPISEGCRYTYALGNVRTKNVLKMTVNSNFINNASKILSQIVFVQINNNGKSATTRLTGQPPTYRPNSGKGNNTPQY</sequence>
<dbReference type="CDD" id="cd00024">
    <property type="entry name" value="CD_CSD"/>
    <property type="match status" value="1"/>
</dbReference>
<reference evidence="8" key="1">
    <citation type="submission" date="2022-11" db="UniProtKB">
        <authorList>
            <consortium name="WormBaseParasite"/>
        </authorList>
    </citation>
    <scope>IDENTIFICATION</scope>
</reference>
<keyword evidence="2 3" id="KW-0040">ANK repeat</keyword>
<organism evidence="7 8">
    <name type="scientific">Acrobeloides nanus</name>
    <dbReference type="NCBI Taxonomy" id="290746"/>
    <lineage>
        <taxon>Eukaryota</taxon>
        <taxon>Metazoa</taxon>
        <taxon>Ecdysozoa</taxon>
        <taxon>Nematoda</taxon>
        <taxon>Chromadorea</taxon>
        <taxon>Rhabditida</taxon>
        <taxon>Tylenchina</taxon>
        <taxon>Cephalobomorpha</taxon>
        <taxon>Cephaloboidea</taxon>
        <taxon>Cephalobidae</taxon>
        <taxon>Acrobeloides</taxon>
    </lineage>
</organism>
<dbReference type="InterPro" id="IPR036770">
    <property type="entry name" value="Ankyrin_rpt-contain_sf"/>
</dbReference>
<feature type="compositionally biased region" description="Polar residues" evidence="5">
    <location>
        <begin position="75"/>
        <end position="84"/>
    </location>
</feature>
<feature type="compositionally biased region" description="Basic and acidic residues" evidence="5">
    <location>
        <begin position="86"/>
        <end position="95"/>
    </location>
</feature>
<dbReference type="SMART" id="SM00248">
    <property type="entry name" value="ANK"/>
    <property type="match status" value="3"/>
</dbReference>
<feature type="compositionally biased region" description="Basic and acidic residues" evidence="5">
    <location>
        <begin position="442"/>
        <end position="477"/>
    </location>
</feature>
<dbReference type="Pfam" id="PF12796">
    <property type="entry name" value="Ank_2"/>
    <property type="match status" value="1"/>
</dbReference>
<keyword evidence="7" id="KW-1185">Reference proteome</keyword>
<feature type="compositionally biased region" description="Basic and acidic residues" evidence="5">
    <location>
        <begin position="304"/>
        <end position="319"/>
    </location>
</feature>
<evidence type="ECO:0000256" key="1">
    <source>
        <dbReference type="ARBA" id="ARBA00022737"/>
    </source>
</evidence>
<feature type="coiled-coil region" evidence="4">
    <location>
        <begin position="162"/>
        <end position="196"/>
    </location>
</feature>
<feature type="compositionally biased region" description="Basic and acidic residues" evidence="5">
    <location>
        <begin position="593"/>
        <end position="607"/>
    </location>
</feature>
<dbReference type="PANTHER" id="PTHR24189:SF50">
    <property type="entry name" value="ANKYRIN REPEAT AND SOCS BOX PROTEIN 2"/>
    <property type="match status" value="1"/>
</dbReference>
<feature type="region of interest" description="Disordered" evidence="5">
    <location>
        <begin position="1"/>
        <end position="106"/>
    </location>
</feature>
<dbReference type="InterPro" id="IPR023780">
    <property type="entry name" value="Chromo_domain"/>
</dbReference>
<feature type="region of interest" description="Disordered" evidence="5">
    <location>
        <begin position="210"/>
        <end position="238"/>
    </location>
</feature>
<dbReference type="InterPro" id="IPR016197">
    <property type="entry name" value="Chromo-like_dom_sf"/>
</dbReference>
<dbReference type="PROSITE" id="PS50297">
    <property type="entry name" value="ANK_REP_REGION"/>
    <property type="match status" value="1"/>
</dbReference>
<feature type="compositionally biased region" description="Basic and acidic residues" evidence="5">
    <location>
        <begin position="358"/>
        <end position="390"/>
    </location>
</feature>
<accession>A0A914DRX2</accession>
<dbReference type="Gene3D" id="1.25.40.20">
    <property type="entry name" value="Ankyrin repeat-containing domain"/>
    <property type="match status" value="1"/>
</dbReference>
<feature type="repeat" description="ANK" evidence="3">
    <location>
        <begin position="728"/>
        <end position="760"/>
    </location>
</feature>
<feature type="compositionally biased region" description="Pro residues" evidence="5">
    <location>
        <begin position="478"/>
        <end position="489"/>
    </location>
</feature>
<keyword evidence="1" id="KW-0677">Repeat</keyword>
<dbReference type="Proteomes" id="UP000887540">
    <property type="component" value="Unplaced"/>
</dbReference>
<evidence type="ECO:0000256" key="3">
    <source>
        <dbReference type="PROSITE-ProRule" id="PRU00023"/>
    </source>
</evidence>
<evidence type="ECO:0000256" key="4">
    <source>
        <dbReference type="SAM" id="Coils"/>
    </source>
</evidence>
<dbReference type="Pfam" id="PF00385">
    <property type="entry name" value="Chromo"/>
    <property type="match status" value="1"/>
</dbReference>
<feature type="compositionally biased region" description="Basic and acidic residues" evidence="5">
    <location>
        <begin position="420"/>
        <end position="434"/>
    </location>
</feature>
<feature type="region of interest" description="Disordered" evidence="5">
    <location>
        <begin position="413"/>
        <end position="492"/>
    </location>
</feature>
<feature type="compositionally biased region" description="Polar residues" evidence="5">
    <location>
        <begin position="526"/>
        <end position="558"/>
    </location>
</feature>
<proteinExistence type="predicted"/>
<feature type="compositionally biased region" description="Low complexity" evidence="5">
    <location>
        <begin position="10"/>
        <end position="29"/>
    </location>
</feature>
<evidence type="ECO:0000313" key="8">
    <source>
        <dbReference type="WBParaSite" id="ACRNAN_scaffold3663.g28639.t1"/>
    </source>
</evidence>
<dbReference type="PROSITE" id="PS50088">
    <property type="entry name" value="ANK_REPEAT"/>
    <property type="match status" value="1"/>
</dbReference>
<evidence type="ECO:0000256" key="5">
    <source>
        <dbReference type="SAM" id="MobiDB-lite"/>
    </source>
</evidence>
<feature type="region of interest" description="Disordered" evidence="5">
    <location>
        <begin position="275"/>
        <end position="390"/>
    </location>
</feature>
<dbReference type="SMART" id="SM00298">
    <property type="entry name" value="CHROMO"/>
    <property type="match status" value="1"/>
</dbReference>
<dbReference type="WBParaSite" id="ACRNAN_scaffold3663.g28639.t1">
    <property type="protein sequence ID" value="ACRNAN_scaffold3663.g28639.t1"/>
    <property type="gene ID" value="ACRNAN_scaffold3663.g28639"/>
</dbReference>
<feature type="compositionally biased region" description="Acidic residues" evidence="5">
    <location>
        <begin position="96"/>
        <end position="106"/>
    </location>
</feature>
<name>A0A914DRX2_9BILA</name>
<dbReference type="InterPro" id="IPR050745">
    <property type="entry name" value="Multifunctional_regulatory"/>
</dbReference>
<dbReference type="AlphaFoldDB" id="A0A914DRX2"/>
<feature type="compositionally biased region" description="Low complexity" evidence="5">
    <location>
        <begin position="61"/>
        <end position="74"/>
    </location>
</feature>
<dbReference type="SUPFAM" id="SSF48403">
    <property type="entry name" value="Ankyrin repeat"/>
    <property type="match status" value="1"/>
</dbReference>
<dbReference type="Gene3D" id="2.40.50.40">
    <property type="match status" value="1"/>
</dbReference>
<dbReference type="SUPFAM" id="SSF54160">
    <property type="entry name" value="Chromo domain-like"/>
    <property type="match status" value="1"/>
</dbReference>
<feature type="region of interest" description="Disordered" evidence="5">
    <location>
        <begin position="947"/>
        <end position="972"/>
    </location>
</feature>
<feature type="compositionally biased region" description="Polar residues" evidence="5">
    <location>
        <begin position="277"/>
        <end position="290"/>
    </location>
</feature>